<dbReference type="InterPro" id="IPR011009">
    <property type="entry name" value="Kinase-like_dom_sf"/>
</dbReference>
<dbReference type="AlphaFoldDB" id="A0A484AVK7"/>
<dbReference type="InterPro" id="IPR020635">
    <property type="entry name" value="Tyr_kinase_cat_dom"/>
</dbReference>
<dbReference type="PROSITE" id="PS50011">
    <property type="entry name" value="PROTEIN_KINASE_DOM"/>
    <property type="match status" value="2"/>
</dbReference>
<dbReference type="GO" id="GO:0019221">
    <property type="term" value="P:cytokine-mediated signaling pathway"/>
    <property type="evidence" value="ECO:0007669"/>
    <property type="project" value="TreeGrafter"/>
</dbReference>
<protein>
    <recommendedName>
        <fullName evidence="2">non-specific protein-tyrosine kinase</fullName>
        <ecNumber evidence="2">2.7.10.2</ecNumber>
    </recommendedName>
</protein>
<dbReference type="InterPro" id="IPR000299">
    <property type="entry name" value="FERM_domain"/>
</dbReference>
<dbReference type="InterPro" id="IPR041046">
    <property type="entry name" value="FERM_F2"/>
</dbReference>
<dbReference type="PROSITE" id="PS50057">
    <property type="entry name" value="FERM_3"/>
    <property type="match status" value="1"/>
</dbReference>
<evidence type="ECO:0000256" key="14">
    <source>
        <dbReference type="PROSITE-ProRule" id="PRU10141"/>
    </source>
</evidence>
<dbReference type="SUPFAM" id="SSF56112">
    <property type="entry name" value="Protein kinase-like (PK-like)"/>
    <property type="match status" value="2"/>
</dbReference>
<feature type="binding site" evidence="14">
    <location>
        <position position="955"/>
    </location>
    <ligand>
        <name>ATP</name>
        <dbReference type="ChEBI" id="CHEBI:30616"/>
    </ligand>
</feature>
<evidence type="ECO:0000256" key="2">
    <source>
        <dbReference type="ARBA" id="ARBA00011903"/>
    </source>
</evidence>
<keyword evidence="9" id="KW-0727">SH2 domain</keyword>
<evidence type="ECO:0000256" key="4">
    <source>
        <dbReference type="ARBA" id="ARBA00022679"/>
    </source>
</evidence>
<dbReference type="GO" id="GO:0035556">
    <property type="term" value="P:intracellular signal transduction"/>
    <property type="evidence" value="ECO:0007669"/>
    <property type="project" value="TreeGrafter"/>
</dbReference>
<dbReference type="GO" id="GO:0005524">
    <property type="term" value="F:ATP binding"/>
    <property type="evidence" value="ECO:0007669"/>
    <property type="project" value="UniProtKB-UniRule"/>
</dbReference>
<keyword evidence="8 14" id="KW-0067">ATP-binding</keyword>
<dbReference type="InterPro" id="IPR036860">
    <property type="entry name" value="SH2_dom_sf"/>
</dbReference>
<evidence type="ECO:0000313" key="18">
    <source>
        <dbReference type="EMBL" id="TDG40629.1"/>
    </source>
</evidence>
<comment type="catalytic activity">
    <reaction evidence="12">
        <text>L-tyrosyl-[protein] + ATP = O-phospho-L-tyrosyl-[protein] + ADP + H(+)</text>
        <dbReference type="Rhea" id="RHEA:10596"/>
        <dbReference type="Rhea" id="RHEA-COMP:10136"/>
        <dbReference type="Rhea" id="RHEA-COMP:20101"/>
        <dbReference type="ChEBI" id="CHEBI:15378"/>
        <dbReference type="ChEBI" id="CHEBI:30616"/>
        <dbReference type="ChEBI" id="CHEBI:46858"/>
        <dbReference type="ChEBI" id="CHEBI:61978"/>
        <dbReference type="ChEBI" id="CHEBI:456216"/>
        <dbReference type="EC" id="2.7.10.1"/>
    </reaction>
</comment>
<evidence type="ECO:0000256" key="11">
    <source>
        <dbReference type="ARBA" id="ARBA00023137"/>
    </source>
</evidence>
<keyword evidence="19" id="KW-1185">Reference proteome</keyword>
<dbReference type="SMART" id="SM00295">
    <property type="entry name" value="B41"/>
    <property type="match status" value="1"/>
</dbReference>
<dbReference type="GO" id="GO:0050793">
    <property type="term" value="P:regulation of developmental process"/>
    <property type="evidence" value="ECO:0007669"/>
    <property type="project" value="UniProtKB-ARBA"/>
</dbReference>
<feature type="domain" description="Protein kinase" evidence="16">
    <location>
        <begin position="920"/>
        <end position="1182"/>
    </location>
</feature>
<evidence type="ECO:0000256" key="15">
    <source>
        <dbReference type="SAM" id="MobiDB-lite"/>
    </source>
</evidence>
<evidence type="ECO:0000256" key="3">
    <source>
        <dbReference type="ARBA" id="ARBA00022553"/>
    </source>
</evidence>
<dbReference type="InterPro" id="IPR017441">
    <property type="entry name" value="Protein_kinase_ATP_BS"/>
</dbReference>
<organism evidence="18 19">
    <name type="scientific">Drosophila navojoa</name>
    <name type="common">Fruit fly</name>
    <dbReference type="NCBI Taxonomy" id="7232"/>
    <lineage>
        <taxon>Eukaryota</taxon>
        <taxon>Metazoa</taxon>
        <taxon>Ecdysozoa</taxon>
        <taxon>Arthropoda</taxon>
        <taxon>Hexapoda</taxon>
        <taxon>Insecta</taxon>
        <taxon>Pterygota</taxon>
        <taxon>Neoptera</taxon>
        <taxon>Endopterygota</taxon>
        <taxon>Diptera</taxon>
        <taxon>Brachycera</taxon>
        <taxon>Muscomorpha</taxon>
        <taxon>Ephydroidea</taxon>
        <taxon>Drosophilidae</taxon>
        <taxon>Drosophila</taxon>
    </lineage>
</organism>
<dbReference type="InterPro" id="IPR001245">
    <property type="entry name" value="Ser-Thr/Tyr_kinase_cat_dom"/>
</dbReference>
<keyword evidence="6 14" id="KW-0547">Nucleotide-binding</keyword>
<proteinExistence type="predicted"/>
<evidence type="ECO:0000256" key="13">
    <source>
        <dbReference type="ARBA" id="ARBA00051245"/>
    </source>
</evidence>
<dbReference type="PROSITE" id="PS00109">
    <property type="entry name" value="PROTEIN_KINASE_TYR"/>
    <property type="match status" value="1"/>
</dbReference>
<dbReference type="Pfam" id="PF21990">
    <property type="entry name" value="SH2_1"/>
    <property type="match status" value="1"/>
</dbReference>
<feature type="compositionally biased region" description="Low complexity" evidence="15">
    <location>
        <begin position="265"/>
        <end position="287"/>
    </location>
</feature>
<dbReference type="Pfam" id="PF18377">
    <property type="entry name" value="FERM_F2"/>
    <property type="match status" value="1"/>
</dbReference>
<dbReference type="PRINTS" id="PR00109">
    <property type="entry name" value="TYRKINASE"/>
</dbReference>
<comment type="caution">
    <text evidence="18">The sequence shown here is derived from an EMBL/GenBank/DDBJ whole genome shotgun (WGS) entry which is preliminary data.</text>
</comment>
<dbReference type="PANTHER" id="PTHR45807">
    <property type="entry name" value="TYROSINE-PROTEIN KINASE HOPSCOTCH"/>
    <property type="match status" value="1"/>
</dbReference>
<evidence type="ECO:0000256" key="7">
    <source>
        <dbReference type="ARBA" id="ARBA00022777"/>
    </source>
</evidence>
<dbReference type="InterPro" id="IPR008266">
    <property type="entry name" value="Tyr_kinase_AS"/>
</dbReference>
<dbReference type="OrthoDB" id="1915767at2759"/>
<dbReference type="CDD" id="cd09921">
    <property type="entry name" value="SH2_Jak_family"/>
    <property type="match status" value="1"/>
</dbReference>
<evidence type="ECO:0000256" key="10">
    <source>
        <dbReference type="ARBA" id="ARBA00023136"/>
    </source>
</evidence>
<evidence type="ECO:0000256" key="1">
    <source>
        <dbReference type="ARBA" id="ARBA00004308"/>
    </source>
</evidence>
<evidence type="ECO:0000259" key="16">
    <source>
        <dbReference type="PROSITE" id="PS50011"/>
    </source>
</evidence>
<sequence length="1222" mass="141774">MDDSSSGRTSLADSASLATASLQSGSSSQNIENDGLIHVYNYRKGSYEKFSPTLHCEEICTTMCRHMDILPTAVLLFGIREHSNNNNNDPTPADKVKHKWQLPGELLNCNVRYCFRMRFRVPELDRQLPVIDVHCHKYLYHQMRYDMLHEEINEIRYPEHKDKVMGLAVMDMLIDKEEQQLIAQDVEKAYKSYLPRSLWRAHRIFVRSKIRSTFRRLSSDPPNVDSLKWHYVHQICHLAPTYLTEQFKATVEYFPNESTTEPPTHDNGSSTHTSTTTLMTGSNTTLSATSTGAGPGSNQRSNDSGSDTHTLRGRHHLFQPSRHRSSHQQLPNSIPVYVRLWHHDSPEPGLKVARVTSEATLKWSLVAVVEDIFSLYKESEQLVRLEIVGFPKGYHMRFETEHEMKSFISYLGIYIRLTVKWMQDLCPSYKTPSLEELDRLYCHGPIGGGYSFMKLHENGDKCGSYIVRQCDREYNTYYIDINTRIVAKNSDHERCQTETFKIIRKDKQWKLAYKSNEHYFDQLSELAQCIHTDSPDRIRIPASKYDKPPLLLLCLPKNLKTKKTEAELSEAELQRRNPQIFNPKTDLQWYRDSINHSDDDKMFTMRGDWIQQGSFKDVPVTMKMLKYDANFVEFMQLAQTWSLIQSPQFIKLYGLTLSVPYTMVMEYSKYGPLNKFLQMNPNISMYCLLDVMHGLVRGMHYLEDNKIIHSYIRCANLYVTKYNSEKYVLDAKISDPGYPRPYKQSDSPWIPIKYYNNLEAAKQDSSTQLWAFATTIYEIFSRGQLALEQLKQRDLIRHRSIDGGILAPLDPRLCPPEMYNTIMDGWSDDPDKRFSHHDIFTRLNTVKNRLQRNYDVPDTEMESFDYSDGYGYGMANGQLHSADSDSLTLCNGAVGLSSEFFANSHDLPLVIQLYDCKVIYREKHKIGQGHYGTVYRGELEYHDKDRPKEQVAIKKLKTVQVTNDFLREIDIMRKLDHPNVVKFKYWAEKSLSIIMEYFEFGSFIVYLSSRKPSLTNARLLTFALDIAHGMNYLSGKGLIHRDLAARNILVDRSCVKISDFGLAQFANADGYYYGISQRDIPIKWYSPEAIETCKFSSYSDVWSYGVTLFEMFSRGEIPNLVPGQDLTQEEFLNRLRAGERLPKPELCSDFVYNELMRPCWHETPKSRPSFQQIIQIITRETGDNVAAAAGNQQQQQQLQQQQQQQQQHQQQQFNRSITLENE</sequence>
<dbReference type="SUPFAM" id="SSF55550">
    <property type="entry name" value="SH2 domain"/>
    <property type="match status" value="1"/>
</dbReference>
<keyword evidence="5" id="KW-0677">Repeat</keyword>
<dbReference type="KEGG" id="dnv:108656460"/>
<dbReference type="PANTHER" id="PTHR45807:SF7">
    <property type="entry name" value="TYROSINE-PROTEIN KINASE HOPSCOTCH"/>
    <property type="match status" value="1"/>
</dbReference>
<evidence type="ECO:0000313" key="19">
    <source>
        <dbReference type="Proteomes" id="UP000295192"/>
    </source>
</evidence>
<dbReference type="PROSITE" id="PS00107">
    <property type="entry name" value="PROTEIN_KINASE_ATP"/>
    <property type="match status" value="1"/>
</dbReference>
<dbReference type="SMART" id="SM00219">
    <property type="entry name" value="TyrKc"/>
    <property type="match status" value="1"/>
</dbReference>
<comment type="subcellular location">
    <subcellularLocation>
        <location evidence="1">Endomembrane system</location>
    </subcellularLocation>
</comment>
<dbReference type="EC" id="2.7.10.2" evidence="2"/>
<evidence type="ECO:0000256" key="12">
    <source>
        <dbReference type="ARBA" id="ARBA00051243"/>
    </source>
</evidence>
<feature type="compositionally biased region" description="Low complexity" evidence="15">
    <location>
        <begin position="1197"/>
        <end position="1212"/>
    </location>
</feature>
<dbReference type="GO" id="GO:0009887">
    <property type="term" value="P:animal organ morphogenesis"/>
    <property type="evidence" value="ECO:0007669"/>
    <property type="project" value="UniProtKB-ARBA"/>
</dbReference>
<dbReference type="InterPro" id="IPR000980">
    <property type="entry name" value="SH2"/>
</dbReference>
<feature type="region of interest" description="Disordered" evidence="15">
    <location>
        <begin position="1197"/>
        <end position="1222"/>
    </location>
</feature>
<dbReference type="Proteomes" id="UP000295192">
    <property type="component" value="Unassembled WGS sequence"/>
</dbReference>
<dbReference type="GO" id="GO:0002009">
    <property type="term" value="P:morphogenesis of an epithelium"/>
    <property type="evidence" value="ECO:0007669"/>
    <property type="project" value="UniProtKB-ARBA"/>
</dbReference>
<dbReference type="Pfam" id="PF07714">
    <property type="entry name" value="PK_Tyr_Ser-Thr"/>
    <property type="match status" value="2"/>
</dbReference>
<dbReference type="OMA" id="RCHNILV"/>
<keyword evidence="10" id="KW-0472">Membrane</keyword>
<dbReference type="GO" id="GO:0012505">
    <property type="term" value="C:endomembrane system"/>
    <property type="evidence" value="ECO:0007669"/>
    <property type="project" value="UniProtKB-SubCell"/>
</dbReference>
<name>A0A484AVK7_DRONA</name>
<dbReference type="GO" id="GO:0051130">
    <property type="term" value="P:positive regulation of cellular component organization"/>
    <property type="evidence" value="ECO:0007669"/>
    <property type="project" value="UniProtKB-ARBA"/>
</dbReference>
<feature type="compositionally biased region" description="Polar residues" evidence="15">
    <location>
        <begin position="288"/>
        <end position="308"/>
    </location>
</feature>
<dbReference type="GO" id="GO:0005126">
    <property type="term" value="F:cytokine receptor binding"/>
    <property type="evidence" value="ECO:0007669"/>
    <property type="project" value="TreeGrafter"/>
</dbReference>
<feature type="compositionally biased region" description="Polar residues" evidence="15">
    <location>
        <begin position="1213"/>
        <end position="1222"/>
    </location>
</feature>
<dbReference type="GO" id="GO:0004714">
    <property type="term" value="F:transmembrane receptor protein tyrosine kinase activity"/>
    <property type="evidence" value="ECO:0007669"/>
    <property type="project" value="UniProtKB-EC"/>
</dbReference>
<evidence type="ECO:0000256" key="9">
    <source>
        <dbReference type="ARBA" id="ARBA00022999"/>
    </source>
</evidence>
<dbReference type="Gene3D" id="1.10.510.10">
    <property type="entry name" value="Transferase(Phosphotransferase) domain 1"/>
    <property type="match status" value="2"/>
</dbReference>
<comment type="catalytic activity">
    <reaction evidence="13">
        <text>L-tyrosyl-[protein] + ATP = O-phospho-L-tyrosyl-[protein] + ADP + H(+)</text>
        <dbReference type="Rhea" id="RHEA:10596"/>
        <dbReference type="Rhea" id="RHEA-COMP:10136"/>
        <dbReference type="Rhea" id="RHEA-COMP:20101"/>
        <dbReference type="ChEBI" id="CHEBI:15378"/>
        <dbReference type="ChEBI" id="CHEBI:30616"/>
        <dbReference type="ChEBI" id="CHEBI:46858"/>
        <dbReference type="ChEBI" id="CHEBI:61978"/>
        <dbReference type="ChEBI" id="CHEBI:456216"/>
        <dbReference type="EC" id="2.7.10.2"/>
    </reaction>
</comment>
<dbReference type="GO" id="GO:0048468">
    <property type="term" value="P:cell development"/>
    <property type="evidence" value="ECO:0007669"/>
    <property type="project" value="UniProtKB-ARBA"/>
</dbReference>
<keyword evidence="7" id="KW-0418">Kinase</keyword>
<feature type="domain" description="Protein kinase" evidence="16">
    <location>
        <begin position="588"/>
        <end position="846"/>
    </location>
</feature>
<dbReference type="InterPro" id="IPR000719">
    <property type="entry name" value="Prot_kinase_dom"/>
</dbReference>
<dbReference type="InterPro" id="IPR019749">
    <property type="entry name" value="Band_41_domain"/>
</dbReference>
<dbReference type="GO" id="GO:0071944">
    <property type="term" value="C:cell periphery"/>
    <property type="evidence" value="ECO:0007669"/>
    <property type="project" value="UniProtKB-ARBA"/>
</dbReference>
<accession>A0A484AVK7</accession>
<gene>
    <name evidence="18" type="ORF">AWZ03_012947</name>
</gene>
<evidence type="ECO:0000256" key="6">
    <source>
        <dbReference type="ARBA" id="ARBA00022741"/>
    </source>
</evidence>
<feature type="region of interest" description="Disordered" evidence="15">
    <location>
        <begin position="256"/>
        <end position="312"/>
    </location>
</feature>
<keyword evidence="11" id="KW-0829">Tyrosine-protein kinase</keyword>
<evidence type="ECO:0000259" key="17">
    <source>
        <dbReference type="PROSITE" id="PS50057"/>
    </source>
</evidence>
<dbReference type="GO" id="GO:0007259">
    <property type="term" value="P:cell surface receptor signaling pathway via JAK-STAT"/>
    <property type="evidence" value="ECO:0007669"/>
    <property type="project" value="TreeGrafter"/>
</dbReference>
<evidence type="ECO:0000256" key="8">
    <source>
        <dbReference type="ARBA" id="ARBA00022840"/>
    </source>
</evidence>
<feature type="domain" description="FERM" evidence="17">
    <location>
        <begin position="35"/>
        <end position="422"/>
    </location>
</feature>
<dbReference type="GO" id="GO:0004715">
    <property type="term" value="F:non-membrane spanning protein tyrosine kinase activity"/>
    <property type="evidence" value="ECO:0007669"/>
    <property type="project" value="UniProtKB-EC"/>
</dbReference>
<dbReference type="InterPro" id="IPR051286">
    <property type="entry name" value="JAK"/>
</dbReference>
<dbReference type="FunFam" id="1.10.510.10:FF:001512">
    <property type="entry name" value="Receptor tyrosine-protein kinase erbB-2"/>
    <property type="match status" value="1"/>
</dbReference>
<dbReference type="STRING" id="7232.A0A484AVK7"/>
<dbReference type="GO" id="GO:0030182">
    <property type="term" value="P:neuron differentiation"/>
    <property type="evidence" value="ECO:0007669"/>
    <property type="project" value="UniProtKB-ARBA"/>
</dbReference>
<evidence type="ECO:0000256" key="5">
    <source>
        <dbReference type="ARBA" id="ARBA00022737"/>
    </source>
</evidence>
<dbReference type="EMBL" id="LSRL02000523">
    <property type="protein sequence ID" value="TDG40629.1"/>
    <property type="molecule type" value="Genomic_DNA"/>
</dbReference>
<keyword evidence="4" id="KW-0808">Transferase</keyword>
<keyword evidence="3" id="KW-0597">Phosphoprotein</keyword>
<reference evidence="18 19" key="1">
    <citation type="journal article" date="2019" name="J. Hered.">
        <title>An Improved Genome Assembly for Drosophila navojoa, the Basal Species in the mojavensis Cluster.</title>
        <authorList>
            <person name="Vanderlinde T."/>
            <person name="Dupim E.G."/>
            <person name="Nazario-Yepiz N.O."/>
            <person name="Carvalho A.B."/>
        </authorList>
    </citation>
    <scope>NUCLEOTIDE SEQUENCE [LARGE SCALE GENOMIC DNA]</scope>
    <source>
        <strain evidence="18">Navoj_Jal97</strain>
        <tissue evidence="18">Whole organism</tissue>
    </source>
</reference>
<dbReference type="GO" id="GO:0005829">
    <property type="term" value="C:cytosol"/>
    <property type="evidence" value="ECO:0007669"/>
    <property type="project" value="TreeGrafter"/>
</dbReference>